<comment type="caution">
    <text evidence="3">The sequence shown here is derived from an EMBL/GenBank/DDBJ whole genome shotgun (WGS) entry which is preliminary data.</text>
</comment>
<dbReference type="PANTHER" id="PTHR45128">
    <property type="entry name" value="METHYLTRANSFERASE TYPE 11"/>
    <property type="match status" value="1"/>
</dbReference>
<dbReference type="SUPFAM" id="SSF53335">
    <property type="entry name" value="S-adenosyl-L-methionine-dependent methyltransferases"/>
    <property type="match status" value="1"/>
</dbReference>
<dbReference type="GO" id="GO:0008168">
    <property type="term" value="F:methyltransferase activity"/>
    <property type="evidence" value="ECO:0007669"/>
    <property type="project" value="UniProtKB-KW"/>
</dbReference>
<dbReference type="InterPro" id="IPR029063">
    <property type="entry name" value="SAM-dependent_MTases_sf"/>
</dbReference>
<dbReference type="InterPro" id="IPR053173">
    <property type="entry name" value="SAM-binding_MTase"/>
</dbReference>
<dbReference type="InterPro" id="IPR036390">
    <property type="entry name" value="WH_DNA-bd_sf"/>
</dbReference>
<dbReference type="RefSeq" id="WP_051511600.1">
    <property type="nucleotide sequence ID" value="NZ_AVFL01000003.1"/>
</dbReference>
<keyword evidence="3" id="KW-0489">Methyltransferase</keyword>
<dbReference type="Pfam" id="PF13847">
    <property type="entry name" value="Methyltransf_31"/>
    <property type="match status" value="1"/>
</dbReference>
<gene>
    <name evidence="3" type="ORF">N825_24265</name>
</gene>
<keyword evidence="3" id="KW-0808">Transferase</keyword>
<keyword evidence="4" id="KW-1185">Reference proteome</keyword>
<dbReference type="Proteomes" id="UP000019486">
    <property type="component" value="Unassembled WGS sequence"/>
</dbReference>
<feature type="domain" description="Methyltransferase" evidence="1">
    <location>
        <begin position="179"/>
        <end position="302"/>
    </location>
</feature>
<dbReference type="InterPro" id="IPR025714">
    <property type="entry name" value="Methyltranfer_dom"/>
</dbReference>
<dbReference type="Gene3D" id="1.10.10.10">
    <property type="entry name" value="Winged helix-like DNA-binding domain superfamily/Winged helix DNA-binding domain"/>
    <property type="match status" value="1"/>
</dbReference>
<name>W9HAA1_9PROT</name>
<dbReference type="InterPro" id="IPR048711">
    <property type="entry name" value="WHD_Rv2258c"/>
</dbReference>
<dbReference type="CDD" id="cd02440">
    <property type="entry name" value="AdoMet_MTases"/>
    <property type="match status" value="1"/>
</dbReference>
<evidence type="ECO:0000313" key="4">
    <source>
        <dbReference type="Proteomes" id="UP000019486"/>
    </source>
</evidence>
<dbReference type="SUPFAM" id="SSF46785">
    <property type="entry name" value="Winged helix' DNA-binding domain"/>
    <property type="match status" value="1"/>
</dbReference>
<sequence length="359" mass="38220">MEDTIVRTETADEAKLQEFVGRMLGDLGAAYIVPLVRIGDELGLYKALAAHGPLSSGELARRTATAERYVREWLSAHAAAGYVQYDGASGHFSMTPEQMMVFADPDSPVCMLGAFEIAYASAIDTPKVAEAFRTGHGVGWHDHHQCLFTGVERFFRAGYEANLIQGWLPSLDGVVEKLERGARVADVGCGHGVTTALMAKAFPRSTVIGFDNHRGSIERASQRIGTGAGGNLSFEVSGASGFPGSGYDLVTMFDCLHDMGDPVGAAAHALRSLSPDGTLMLVEPFAHDRLEDNLNPVGRVYYAASTMICTPASLAQEVGLALGAQAGEARLTEILTRAGFGSVRRAAETPFNIVLEAKP</sequence>
<dbReference type="PATRIC" id="fig|1385369.3.peg.1185"/>
<dbReference type="Pfam" id="PF21320">
    <property type="entry name" value="WHD_Rv2258c"/>
    <property type="match status" value="1"/>
</dbReference>
<feature type="domain" description="S-adenosylmethionine-dependent methyltransferase Rv2258c-like winged HTH" evidence="2">
    <location>
        <begin position="35"/>
        <end position="100"/>
    </location>
</feature>
<dbReference type="InterPro" id="IPR036388">
    <property type="entry name" value="WH-like_DNA-bd_sf"/>
</dbReference>
<dbReference type="PANTHER" id="PTHR45128:SF2">
    <property type="entry name" value="METHYLTRANSFERASE DOMAIN-CONTAINING PROTEIN"/>
    <property type="match status" value="1"/>
</dbReference>
<dbReference type="EMBL" id="AVFL01000003">
    <property type="protein sequence ID" value="EWY41661.1"/>
    <property type="molecule type" value="Genomic_DNA"/>
</dbReference>
<evidence type="ECO:0000259" key="2">
    <source>
        <dbReference type="Pfam" id="PF21320"/>
    </source>
</evidence>
<protein>
    <submittedName>
        <fullName evidence="3">SAM-dependent methyltransferase PhcB</fullName>
    </submittedName>
</protein>
<dbReference type="AlphaFoldDB" id="W9HAA1"/>
<organism evidence="3 4">
    <name type="scientific">Skermanella stibiiresistens SB22</name>
    <dbReference type="NCBI Taxonomy" id="1385369"/>
    <lineage>
        <taxon>Bacteria</taxon>
        <taxon>Pseudomonadati</taxon>
        <taxon>Pseudomonadota</taxon>
        <taxon>Alphaproteobacteria</taxon>
        <taxon>Rhodospirillales</taxon>
        <taxon>Azospirillaceae</taxon>
        <taxon>Skermanella</taxon>
    </lineage>
</organism>
<reference evidence="3 4" key="1">
    <citation type="submission" date="2013-08" db="EMBL/GenBank/DDBJ databases">
        <title>The genome sequence of Skermanella stibiiresistens.</title>
        <authorList>
            <person name="Zhu W."/>
            <person name="Wang G."/>
        </authorList>
    </citation>
    <scope>NUCLEOTIDE SEQUENCE [LARGE SCALE GENOMIC DNA]</scope>
    <source>
        <strain evidence="3 4">SB22</strain>
    </source>
</reference>
<evidence type="ECO:0000259" key="1">
    <source>
        <dbReference type="Pfam" id="PF13847"/>
    </source>
</evidence>
<dbReference type="STRING" id="1385369.N825_24265"/>
<proteinExistence type="predicted"/>
<dbReference type="GO" id="GO:0032259">
    <property type="term" value="P:methylation"/>
    <property type="evidence" value="ECO:0007669"/>
    <property type="project" value="UniProtKB-KW"/>
</dbReference>
<dbReference type="Gene3D" id="3.40.50.150">
    <property type="entry name" value="Vaccinia Virus protein VP39"/>
    <property type="match status" value="1"/>
</dbReference>
<accession>W9HAA1</accession>
<dbReference type="OrthoDB" id="9801363at2"/>
<evidence type="ECO:0000313" key="3">
    <source>
        <dbReference type="EMBL" id="EWY41661.1"/>
    </source>
</evidence>